<protein>
    <submittedName>
        <fullName evidence="2">Type I toxin-antitoxin system toxin BsrG</fullName>
    </submittedName>
</protein>
<name>A0A6H0WIC2_9BACI</name>
<reference evidence="2 3" key="1">
    <citation type="submission" date="2020-02" db="EMBL/GenBank/DDBJ databases">
        <title>Genome sequencing, annotation and comparative genomic analysis of Bacillus tequilensis EA-CB0015, an effective biological control agent against Pseudocercospora fijiensis in banana plants.</title>
        <authorList>
            <person name="Cuellar-Gaviria T.Z."/>
            <person name="Ju K.-S."/>
            <person name="Villegas-Escobar V."/>
        </authorList>
    </citation>
    <scope>NUCLEOTIDE SEQUENCE [LARGE SCALE GENOMIC DNA]</scope>
    <source>
        <strain evidence="2 3">EA-CB0015</strain>
    </source>
</reference>
<evidence type="ECO:0000256" key="1">
    <source>
        <dbReference type="SAM" id="Phobius"/>
    </source>
</evidence>
<evidence type="ECO:0000313" key="2">
    <source>
        <dbReference type="EMBL" id="QIW79948.1"/>
    </source>
</evidence>
<accession>A0A6H0WIC2</accession>
<dbReference type="EMBL" id="CP048852">
    <property type="protein sequence ID" value="QIW79948.1"/>
    <property type="molecule type" value="Genomic_DNA"/>
</dbReference>
<evidence type="ECO:0000313" key="3">
    <source>
        <dbReference type="Proteomes" id="UP000501914"/>
    </source>
</evidence>
<sequence>MTVYESLMIMINFGGLVLNTVLLIFNIMMIVTSSQKKK</sequence>
<feature type="transmembrane region" description="Helical" evidence="1">
    <location>
        <begin position="6"/>
        <end position="31"/>
    </location>
</feature>
<keyword evidence="1" id="KW-0812">Transmembrane</keyword>
<dbReference type="KEGG" id="bteq:G4P54_09070"/>
<proteinExistence type="predicted"/>
<dbReference type="Pfam" id="PF16935">
    <property type="entry name" value="Hol_Tox"/>
    <property type="match status" value="1"/>
</dbReference>
<dbReference type="RefSeq" id="WP_167872417.1">
    <property type="nucleotide sequence ID" value="NZ_CP048852.1"/>
</dbReference>
<keyword evidence="3" id="KW-1185">Reference proteome</keyword>
<dbReference type="Proteomes" id="UP000501914">
    <property type="component" value="Chromosome"/>
</dbReference>
<dbReference type="AlphaFoldDB" id="A0A6H0WIC2"/>
<dbReference type="InterPro" id="IPR031616">
    <property type="entry name" value="BsrE-like"/>
</dbReference>
<keyword evidence="1" id="KW-0472">Membrane</keyword>
<organism evidence="2 3">
    <name type="scientific">Bacillus tequilensis</name>
    <dbReference type="NCBI Taxonomy" id="227866"/>
    <lineage>
        <taxon>Bacteria</taxon>
        <taxon>Bacillati</taxon>
        <taxon>Bacillota</taxon>
        <taxon>Bacilli</taxon>
        <taxon>Bacillales</taxon>
        <taxon>Bacillaceae</taxon>
        <taxon>Bacillus</taxon>
    </lineage>
</organism>
<keyword evidence="1" id="KW-1133">Transmembrane helix</keyword>
<gene>
    <name evidence="2" type="primary">bsrG</name>
    <name evidence="2" type="ORF">G4P54_09070</name>
</gene>